<dbReference type="PANTHER" id="PTHR47619:SF1">
    <property type="entry name" value="EXODEOXYRIBONUCLEASE WALJ"/>
    <property type="match status" value="1"/>
</dbReference>
<accession>A0A3B1A8V5</accession>
<name>A0A3B1A8V5_9ZZZZ</name>
<dbReference type="EMBL" id="UOFT01000039">
    <property type="protein sequence ID" value="VAW94649.1"/>
    <property type="molecule type" value="Genomic_DNA"/>
</dbReference>
<dbReference type="Gene3D" id="3.60.15.10">
    <property type="entry name" value="Ribonuclease Z/Hydroxyacylglutathione hydrolase-like"/>
    <property type="match status" value="1"/>
</dbReference>
<dbReference type="AlphaFoldDB" id="A0A3B1A8V5"/>
<dbReference type="SUPFAM" id="SSF56281">
    <property type="entry name" value="Metallo-hydrolase/oxidoreductase"/>
    <property type="match status" value="1"/>
</dbReference>
<dbReference type="PANTHER" id="PTHR47619">
    <property type="entry name" value="METALLO-HYDROLASE YYCJ-RELATED"/>
    <property type="match status" value="1"/>
</dbReference>
<evidence type="ECO:0000313" key="2">
    <source>
        <dbReference type="EMBL" id="VAW94649.1"/>
    </source>
</evidence>
<protein>
    <submittedName>
        <fullName evidence="2">Metal-dependent hydrolases of the beta-lactamase superfamily I</fullName>
    </submittedName>
</protein>
<feature type="domain" description="Metallo-beta-lactamase" evidence="1">
    <location>
        <begin position="21"/>
        <end position="195"/>
    </location>
</feature>
<dbReference type="Pfam" id="PF12706">
    <property type="entry name" value="Lactamase_B_2"/>
    <property type="match status" value="1"/>
</dbReference>
<dbReference type="InterPro" id="IPR001279">
    <property type="entry name" value="Metallo-B-lactamas"/>
</dbReference>
<dbReference type="GO" id="GO:0016787">
    <property type="term" value="F:hydrolase activity"/>
    <property type="evidence" value="ECO:0007669"/>
    <property type="project" value="UniProtKB-KW"/>
</dbReference>
<dbReference type="InterPro" id="IPR052533">
    <property type="entry name" value="WalJ/YycJ-like"/>
</dbReference>
<dbReference type="InterPro" id="IPR036866">
    <property type="entry name" value="RibonucZ/Hydroxyglut_hydro"/>
</dbReference>
<sequence length="262" mass="28702">MRDKNKPLAALEFASLGSGSKGNATLVSIGDTCIMVDCGFSMRETVARLEDCGKQAEQLAAILLTHEHTDHIRGAGAMSRKFGIPIWSTRGTAQAEALGEVSRQYFINAEEEFNIGEVVVQAYPVPHDAREPCQYIFSNGKQKLGLLTDVGRGTPHIVERLSLCDALLLECNHDSEMLAEGEYPVSLKQRVAGDLGHLSNLQAAGILAQLDTSNLKYIAAMHISEKNNQVELAREALSEVLDCEHNWINIADQQHGLAWHKI</sequence>
<proteinExistence type="predicted"/>
<keyword evidence="2" id="KW-0378">Hydrolase</keyword>
<dbReference type="SMART" id="SM00849">
    <property type="entry name" value="Lactamase_B"/>
    <property type="match status" value="1"/>
</dbReference>
<gene>
    <name evidence="2" type="ORF">MNBD_GAMMA23-2341</name>
</gene>
<reference evidence="2" key="1">
    <citation type="submission" date="2018-06" db="EMBL/GenBank/DDBJ databases">
        <authorList>
            <person name="Zhirakovskaya E."/>
        </authorList>
    </citation>
    <scope>NUCLEOTIDE SEQUENCE</scope>
</reference>
<evidence type="ECO:0000259" key="1">
    <source>
        <dbReference type="SMART" id="SM00849"/>
    </source>
</evidence>
<organism evidence="2">
    <name type="scientific">hydrothermal vent metagenome</name>
    <dbReference type="NCBI Taxonomy" id="652676"/>
    <lineage>
        <taxon>unclassified sequences</taxon>
        <taxon>metagenomes</taxon>
        <taxon>ecological metagenomes</taxon>
    </lineage>
</organism>